<evidence type="ECO:0000256" key="4">
    <source>
        <dbReference type="ARBA" id="ARBA00004922"/>
    </source>
</evidence>
<comment type="subcellular location">
    <subcellularLocation>
        <location evidence="3">Endomembrane system</location>
        <topology evidence="3">Multi-pass membrane protein</topology>
    </subcellularLocation>
</comment>
<keyword evidence="12 14" id="KW-0472">Membrane</keyword>
<comment type="pathway">
    <text evidence="4">Protein modification; protein glycosylation.</text>
</comment>
<evidence type="ECO:0000256" key="3">
    <source>
        <dbReference type="ARBA" id="ARBA00004127"/>
    </source>
</evidence>
<keyword evidence="7" id="KW-0808">Transferase</keyword>
<dbReference type="GO" id="GO:0016020">
    <property type="term" value="C:membrane"/>
    <property type="evidence" value="ECO:0007669"/>
    <property type="project" value="InterPro"/>
</dbReference>
<keyword evidence="16" id="KW-1185">Reference proteome</keyword>
<evidence type="ECO:0000256" key="13">
    <source>
        <dbReference type="ARBA" id="ARBA00023211"/>
    </source>
</evidence>
<dbReference type="Proteomes" id="UP000235145">
    <property type="component" value="Unassembled WGS sequence"/>
</dbReference>
<protein>
    <submittedName>
        <fullName evidence="15">Uncharacterized protein</fullName>
    </submittedName>
</protein>
<evidence type="ECO:0000256" key="12">
    <source>
        <dbReference type="ARBA" id="ARBA00023136"/>
    </source>
</evidence>
<evidence type="ECO:0000256" key="1">
    <source>
        <dbReference type="ARBA" id="ARBA00001936"/>
    </source>
</evidence>
<evidence type="ECO:0000256" key="8">
    <source>
        <dbReference type="ARBA" id="ARBA00022692"/>
    </source>
</evidence>
<reference evidence="15 16" key="1">
    <citation type="journal article" date="2017" name="Nat. Commun.">
        <title>Genome assembly with in vitro proximity ligation data and whole-genome triplication in lettuce.</title>
        <authorList>
            <person name="Reyes-Chin-Wo S."/>
            <person name="Wang Z."/>
            <person name="Yang X."/>
            <person name="Kozik A."/>
            <person name="Arikit S."/>
            <person name="Song C."/>
            <person name="Xia L."/>
            <person name="Froenicke L."/>
            <person name="Lavelle D.O."/>
            <person name="Truco M.J."/>
            <person name="Xia R."/>
            <person name="Zhu S."/>
            <person name="Xu C."/>
            <person name="Xu H."/>
            <person name="Xu X."/>
            <person name="Cox K."/>
            <person name="Korf I."/>
            <person name="Meyers B.C."/>
            <person name="Michelmore R.W."/>
        </authorList>
    </citation>
    <scope>NUCLEOTIDE SEQUENCE [LARGE SCALE GENOMIC DNA]</scope>
    <source>
        <strain evidence="16">cv. Salinas</strain>
        <tissue evidence="15">Seedlings</tissue>
    </source>
</reference>
<evidence type="ECO:0000256" key="9">
    <source>
        <dbReference type="ARBA" id="ARBA00022723"/>
    </source>
</evidence>
<evidence type="ECO:0000256" key="2">
    <source>
        <dbReference type="ARBA" id="ARBA00001946"/>
    </source>
</evidence>
<dbReference type="AlphaFoldDB" id="A0A9R1XP07"/>
<dbReference type="PANTHER" id="PTHR13872">
    <property type="entry name" value="DOLICHYL-DIPHOSPHOOLIGOSACCHARIDE--PROTEIN GLYCOSYLTRANSFERASE SUBUNIT"/>
    <property type="match status" value="1"/>
</dbReference>
<evidence type="ECO:0000256" key="5">
    <source>
        <dbReference type="ARBA" id="ARBA00010810"/>
    </source>
</evidence>
<feature type="transmembrane region" description="Helical" evidence="14">
    <location>
        <begin position="166"/>
        <end position="182"/>
    </location>
</feature>
<name>A0A9R1XP07_LACSA</name>
<dbReference type="InterPro" id="IPR003674">
    <property type="entry name" value="Oligo_trans_STT3"/>
</dbReference>
<keyword evidence="10" id="KW-0460">Magnesium</keyword>
<comment type="caution">
    <text evidence="15">The sequence shown here is derived from an EMBL/GenBank/DDBJ whole genome shotgun (WGS) entry which is preliminary data.</text>
</comment>
<evidence type="ECO:0000256" key="14">
    <source>
        <dbReference type="SAM" id="Phobius"/>
    </source>
</evidence>
<comment type="similarity">
    <text evidence="5">Belongs to the STT3 family.</text>
</comment>
<dbReference type="PANTHER" id="PTHR13872:SF48">
    <property type="entry name" value="DOLICHYL-DIPHOSPHOOLIGOSACCHARIDE--PROTEIN GLYCOSYLTRANSFERASE SUBUNIT STT3A"/>
    <property type="match status" value="1"/>
</dbReference>
<evidence type="ECO:0000313" key="16">
    <source>
        <dbReference type="Proteomes" id="UP000235145"/>
    </source>
</evidence>
<evidence type="ECO:0000256" key="7">
    <source>
        <dbReference type="ARBA" id="ARBA00022679"/>
    </source>
</evidence>
<evidence type="ECO:0000256" key="10">
    <source>
        <dbReference type="ARBA" id="ARBA00022842"/>
    </source>
</evidence>
<keyword evidence="13" id="KW-0464">Manganese</keyword>
<dbReference type="GO" id="GO:0012505">
    <property type="term" value="C:endomembrane system"/>
    <property type="evidence" value="ECO:0007669"/>
    <property type="project" value="UniProtKB-SubCell"/>
</dbReference>
<evidence type="ECO:0000256" key="11">
    <source>
        <dbReference type="ARBA" id="ARBA00022989"/>
    </source>
</evidence>
<proteinExistence type="inferred from homology"/>
<gene>
    <name evidence="15" type="ORF">LSAT_V11C200088180</name>
</gene>
<dbReference type="GO" id="GO:0004576">
    <property type="term" value="F:oligosaccharyl transferase activity"/>
    <property type="evidence" value="ECO:0007669"/>
    <property type="project" value="InterPro"/>
</dbReference>
<accession>A0A9R1XP07</accession>
<evidence type="ECO:0000256" key="6">
    <source>
        <dbReference type="ARBA" id="ARBA00022676"/>
    </source>
</evidence>
<feature type="transmembrane region" description="Helical" evidence="14">
    <location>
        <begin position="67"/>
        <end position="91"/>
    </location>
</feature>
<keyword evidence="8 14" id="KW-0812">Transmembrane</keyword>
<comment type="cofactor">
    <cofactor evidence="1">
        <name>Mn(2+)</name>
        <dbReference type="ChEBI" id="CHEBI:29035"/>
    </cofactor>
</comment>
<evidence type="ECO:0000313" key="15">
    <source>
        <dbReference type="EMBL" id="KAJ0219984.1"/>
    </source>
</evidence>
<dbReference type="GO" id="GO:0046872">
    <property type="term" value="F:metal ion binding"/>
    <property type="evidence" value="ECO:0007669"/>
    <property type="project" value="UniProtKB-KW"/>
</dbReference>
<keyword evidence="9" id="KW-0479">Metal-binding</keyword>
<dbReference type="EMBL" id="NBSK02000002">
    <property type="protein sequence ID" value="KAJ0219984.1"/>
    <property type="molecule type" value="Genomic_DNA"/>
</dbReference>
<keyword evidence="6" id="KW-0328">Glycosyltransferase</keyword>
<organism evidence="15 16">
    <name type="scientific">Lactuca sativa</name>
    <name type="common">Garden lettuce</name>
    <dbReference type="NCBI Taxonomy" id="4236"/>
    <lineage>
        <taxon>Eukaryota</taxon>
        <taxon>Viridiplantae</taxon>
        <taxon>Streptophyta</taxon>
        <taxon>Embryophyta</taxon>
        <taxon>Tracheophyta</taxon>
        <taxon>Spermatophyta</taxon>
        <taxon>Magnoliopsida</taxon>
        <taxon>eudicotyledons</taxon>
        <taxon>Gunneridae</taxon>
        <taxon>Pentapetalae</taxon>
        <taxon>asterids</taxon>
        <taxon>campanulids</taxon>
        <taxon>Asterales</taxon>
        <taxon>Asteraceae</taxon>
        <taxon>Cichorioideae</taxon>
        <taxon>Cichorieae</taxon>
        <taxon>Lactucinae</taxon>
        <taxon>Lactuca</taxon>
    </lineage>
</organism>
<sequence length="183" mass="21221">MLVLAPTACILSEIALFEAFDVFARSNKFYVFSLFENNQNEVNLPRKPKKEVVVEETSKKKTEKWPLVLHVDTSIFALFLIVFMGAFYVCAGCNRSIFSSLNCAHFSSTRREAYAWLSHNTEVDDKVSNSLYSISIYIRTVIVDNTTWNNTHCYCWYCHVITQKSCLRIFQLFGCLVLFFIFK</sequence>
<keyword evidence="11 14" id="KW-1133">Transmembrane helix</keyword>
<comment type="cofactor">
    <cofactor evidence="2">
        <name>Mg(2+)</name>
        <dbReference type="ChEBI" id="CHEBI:18420"/>
    </cofactor>
</comment>